<dbReference type="HOGENOM" id="CLU_024065_0_0_1"/>
<accession>A0A0C9TD79</accession>
<dbReference type="AlphaFoldDB" id="A0A0C9TD79"/>
<evidence type="ECO:0000259" key="11">
    <source>
        <dbReference type="Pfam" id="PF21902"/>
    </source>
</evidence>
<evidence type="ECO:0000313" key="12">
    <source>
        <dbReference type="EMBL" id="KIJ27183.1"/>
    </source>
</evidence>
<feature type="domain" description="GOST seven transmembrane" evidence="10">
    <location>
        <begin position="256"/>
        <end position="508"/>
    </location>
</feature>
<feature type="transmembrane region" description="Helical" evidence="8">
    <location>
        <begin position="481"/>
        <end position="502"/>
    </location>
</feature>
<reference evidence="12 13" key="1">
    <citation type="submission" date="2014-06" db="EMBL/GenBank/DDBJ databases">
        <title>Evolutionary Origins and Diversification of the Mycorrhizal Mutualists.</title>
        <authorList>
            <consortium name="DOE Joint Genome Institute"/>
            <consortium name="Mycorrhizal Genomics Consortium"/>
            <person name="Kohler A."/>
            <person name="Kuo A."/>
            <person name="Nagy L.G."/>
            <person name="Floudas D."/>
            <person name="Copeland A."/>
            <person name="Barry K.W."/>
            <person name="Cichocki N."/>
            <person name="Veneault-Fourrey C."/>
            <person name="LaButti K."/>
            <person name="Lindquist E.A."/>
            <person name="Lipzen A."/>
            <person name="Lundell T."/>
            <person name="Morin E."/>
            <person name="Murat C."/>
            <person name="Riley R."/>
            <person name="Ohm R."/>
            <person name="Sun H."/>
            <person name="Tunlid A."/>
            <person name="Henrissat B."/>
            <person name="Grigoriev I.V."/>
            <person name="Hibbett D.S."/>
            <person name="Martin F."/>
        </authorList>
    </citation>
    <scope>NUCLEOTIDE SEQUENCE [LARGE SCALE GENOMIC DNA]</scope>
    <source>
        <strain evidence="12 13">SS14</strain>
    </source>
</reference>
<feature type="compositionally biased region" description="Low complexity" evidence="7">
    <location>
        <begin position="157"/>
        <end position="168"/>
    </location>
</feature>
<evidence type="ECO:0000256" key="9">
    <source>
        <dbReference type="SAM" id="SignalP"/>
    </source>
</evidence>
<feature type="transmembrane region" description="Helical" evidence="8">
    <location>
        <begin position="395"/>
        <end position="420"/>
    </location>
</feature>
<dbReference type="OrthoDB" id="19932at2759"/>
<feature type="region of interest" description="Disordered" evidence="7">
    <location>
        <begin position="129"/>
        <end position="189"/>
    </location>
</feature>
<dbReference type="PANTHER" id="PTHR21229">
    <property type="entry name" value="LUNG SEVEN TRANSMEMBRANE RECEPTOR"/>
    <property type="match status" value="1"/>
</dbReference>
<sequence>MLLFFVLHVLAVLVAAFEVPLSDTDGERQVCSGMWGGPKAHINVSFEVGSEGQVAIVIYEWKDASYLGKETSKSDDTLPRTYICTTSALEQGLCEESSLGHFIFDLPPDKSLNDASFFETRLGLKEITSESSSATSSSIEPHQTSETPKAEAGFWDNPAGNPTPTPGTYDSPWRRATASPISTRQNTTEGNDSVSIEWYKEPLTYKVDKTGYYCVAIVPITVDGLLGRQEGQSPHYQSIILFRNTFDGKLPATDYPKVNFYFAMFLVYSALGGVWAFLCFKHRDELLPIQFHISGIVGFLVIENIASWIYYRYLNAHGATGTATVFLFVVAILDAGRNALSLFLLLIVSLGLSVVRESLGRTMLKCRVLAAAHFVFGVLYAIGIVKLQLESTSALILLFFVIPLAITLSGFMLWFMYALNGTINELRQRKQHYKLSMFRRLYFILLGTIFSIVGFFILSSLQFSDRFAEDYAARTWATRWWYLDGFLALLYLVVFWSIAYLWRPTEHNRR</sequence>
<dbReference type="GO" id="GO:0005829">
    <property type="term" value="C:cytosol"/>
    <property type="evidence" value="ECO:0007669"/>
    <property type="project" value="GOC"/>
</dbReference>
<evidence type="ECO:0000256" key="3">
    <source>
        <dbReference type="ARBA" id="ARBA00022692"/>
    </source>
</evidence>
<evidence type="ECO:0000256" key="1">
    <source>
        <dbReference type="ARBA" id="ARBA00004141"/>
    </source>
</evidence>
<feature type="compositionally biased region" description="Low complexity" evidence="7">
    <location>
        <begin position="129"/>
        <end position="140"/>
    </location>
</feature>
<evidence type="ECO:0000256" key="8">
    <source>
        <dbReference type="SAM" id="Phobius"/>
    </source>
</evidence>
<keyword evidence="5 8" id="KW-1133">Transmembrane helix</keyword>
<dbReference type="PANTHER" id="PTHR21229:SF1">
    <property type="entry name" value="GH17801P"/>
    <property type="match status" value="1"/>
</dbReference>
<evidence type="ECO:0000256" key="2">
    <source>
        <dbReference type="ARBA" id="ARBA00007883"/>
    </source>
</evidence>
<dbReference type="Proteomes" id="UP000054279">
    <property type="component" value="Unassembled WGS sequence"/>
</dbReference>
<gene>
    <name evidence="12" type="ORF">M422DRAFT_62056</name>
</gene>
<feature type="transmembrane region" description="Helical" evidence="8">
    <location>
        <begin position="260"/>
        <end position="279"/>
    </location>
</feature>
<dbReference type="GO" id="GO:0042147">
    <property type="term" value="P:retrograde transport, endosome to Golgi"/>
    <property type="evidence" value="ECO:0007669"/>
    <property type="project" value="TreeGrafter"/>
</dbReference>
<evidence type="ECO:0000256" key="5">
    <source>
        <dbReference type="ARBA" id="ARBA00022989"/>
    </source>
</evidence>
<evidence type="ECO:0000259" key="10">
    <source>
        <dbReference type="Pfam" id="PF06814"/>
    </source>
</evidence>
<keyword evidence="6 8" id="KW-0472">Membrane</keyword>
<dbReference type="Pfam" id="PF21902">
    <property type="entry name" value="PTM1-like_N"/>
    <property type="match status" value="1"/>
</dbReference>
<dbReference type="Pfam" id="PF06814">
    <property type="entry name" value="GOST_TM"/>
    <property type="match status" value="1"/>
</dbReference>
<feature type="transmembrane region" description="Helical" evidence="8">
    <location>
        <begin position="291"/>
        <end position="311"/>
    </location>
</feature>
<feature type="domain" description="PTM1-like N-terminal" evidence="11">
    <location>
        <begin position="28"/>
        <end position="116"/>
    </location>
</feature>
<name>A0A0C9TD79_SPHS4</name>
<comment type="similarity">
    <text evidence="2">Belongs to the LU7TM family.</text>
</comment>
<dbReference type="InterPro" id="IPR009637">
    <property type="entry name" value="GPR107/GPR108-like"/>
</dbReference>
<keyword evidence="13" id="KW-1185">Reference proteome</keyword>
<feature type="chain" id="PRO_5002204174" evidence="9">
    <location>
        <begin position="17"/>
        <end position="510"/>
    </location>
</feature>
<dbReference type="InterPro" id="IPR053937">
    <property type="entry name" value="GOST_TM"/>
</dbReference>
<feature type="signal peptide" evidence="9">
    <location>
        <begin position="1"/>
        <end position="16"/>
    </location>
</feature>
<comment type="subcellular location">
    <subcellularLocation>
        <location evidence="1">Membrane</location>
        <topology evidence="1">Multi-pass membrane protein</topology>
    </subcellularLocation>
</comment>
<feature type="transmembrane region" description="Helical" evidence="8">
    <location>
        <begin position="368"/>
        <end position="389"/>
    </location>
</feature>
<dbReference type="GO" id="GO:0005794">
    <property type="term" value="C:Golgi apparatus"/>
    <property type="evidence" value="ECO:0007669"/>
    <property type="project" value="TreeGrafter"/>
</dbReference>
<evidence type="ECO:0000256" key="6">
    <source>
        <dbReference type="ARBA" id="ARBA00023136"/>
    </source>
</evidence>
<dbReference type="InterPro" id="IPR053938">
    <property type="entry name" value="PTM1-like_N"/>
</dbReference>
<organism evidence="12 13">
    <name type="scientific">Sphaerobolus stellatus (strain SS14)</name>
    <dbReference type="NCBI Taxonomy" id="990650"/>
    <lineage>
        <taxon>Eukaryota</taxon>
        <taxon>Fungi</taxon>
        <taxon>Dikarya</taxon>
        <taxon>Basidiomycota</taxon>
        <taxon>Agaricomycotina</taxon>
        <taxon>Agaricomycetes</taxon>
        <taxon>Phallomycetidae</taxon>
        <taxon>Geastrales</taxon>
        <taxon>Sphaerobolaceae</taxon>
        <taxon>Sphaerobolus</taxon>
    </lineage>
</organism>
<evidence type="ECO:0000256" key="4">
    <source>
        <dbReference type="ARBA" id="ARBA00022729"/>
    </source>
</evidence>
<keyword evidence="3 8" id="KW-0812">Transmembrane</keyword>
<keyword evidence="4 9" id="KW-0732">Signal</keyword>
<protein>
    <submittedName>
        <fullName evidence="12">Unplaced genomic scaffold SPHSTscaffold_269, whole genome shotgun sequence</fullName>
    </submittedName>
</protein>
<proteinExistence type="inferred from homology"/>
<dbReference type="GO" id="GO:0016020">
    <property type="term" value="C:membrane"/>
    <property type="evidence" value="ECO:0007669"/>
    <property type="project" value="UniProtKB-SubCell"/>
</dbReference>
<feature type="compositionally biased region" description="Polar residues" evidence="7">
    <location>
        <begin position="179"/>
        <end position="189"/>
    </location>
</feature>
<feature type="transmembrane region" description="Helical" evidence="8">
    <location>
        <begin position="441"/>
        <end position="461"/>
    </location>
</feature>
<evidence type="ECO:0000256" key="7">
    <source>
        <dbReference type="SAM" id="MobiDB-lite"/>
    </source>
</evidence>
<dbReference type="EMBL" id="KN837344">
    <property type="protein sequence ID" value="KIJ27183.1"/>
    <property type="molecule type" value="Genomic_DNA"/>
</dbReference>
<evidence type="ECO:0000313" key="13">
    <source>
        <dbReference type="Proteomes" id="UP000054279"/>
    </source>
</evidence>
<feature type="transmembrane region" description="Helical" evidence="8">
    <location>
        <begin position="323"/>
        <end position="348"/>
    </location>
</feature>